<evidence type="ECO:0000256" key="8">
    <source>
        <dbReference type="ARBA" id="ARBA00023136"/>
    </source>
</evidence>
<dbReference type="GO" id="GO:0015192">
    <property type="term" value="F:L-phenylalanine transmembrane transporter activity"/>
    <property type="evidence" value="ECO:0007669"/>
    <property type="project" value="TreeGrafter"/>
</dbReference>
<evidence type="ECO:0000256" key="2">
    <source>
        <dbReference type="ARBA" id="ARBA00022448"/>
    </source>
</evidence>
<dbReference type="InterPro" id="IPR001851">
    <property type="entry name" value="ABC_transp_permease"/>
</dbReference>
<keyword evidence="5 10" id="KW-0812">Transmembrane</keyword>
<dbReference type="PANTHER" id="PTHR11795:SF371">
    <property type="entry name" value="HIGH-AFFINITY BRANCHED-CHAIN AMINO ACID TRANSPORT SYSTEM PERMEASE PROTEIN LIVH"/>
    <property type="match status" value="1"/>
</dbReference>
<dbReference type="AlphaFoldDB" id="A0A809RCL1"/>
<keyword evidence="8 10" id="KW-0472">Membrane</keyword>
<keyword evidence="6" id="KW-0029">Amino-acid transport</keyword>
<feature type="transmembrane region" description="Helical" evidence="10">
    <location>
        <begin position="203"/>
        <end position="226"/>
    </location>
</feature>
<feature type="transmembrane region" description="Helical" evidence="10">
    <location>
        <begin position="46"/>
        <end position="62"/>
    </location>
</feature>
<keyword evidence="3" id="KW-1003">Cell membrane</keyword>
<dbReference type="KEGG" id="npy:NPRO_19830"/>
<dbReference type="InterPro" id="IPR052157">
    <property type="entry name" value="BCAA_transport_permease"/>
</dbReference>
<keyword evidence="2" id="KW-0813">Transport</keyword>
<feature type="transmembrane region" description="Helical" evidence="10">
    <location>
        <begin position="20"/>
        <end position="39"/>
    </location>
</feature>
<feature type="transmembrane region" description="Helical" evidence="10">
    <location>
        <begin position="68"/>
        <end position="89"/>
    </location>
</feature>
<gene>
    <name evidence="11" type="ORF">NPRO_19830</name>
</gene>
<evidence type="ECO:0000256" key="5">
    <source>
        <dbReference type="ARBA" id="ARBA00022692"/>
    </source>
</evidence>
<evidence type="ECO:0000313" key="12">
    <source>
        <dbReference type="Proteomes" id="UP000662873"/>
    </source>
</evidence>
<sequence>MGLDWGQLPQQLVNGVQLGAVYALIALGYTMVYGVLRLINFAHGDIYMVGAYLSYYTSMVWLDRTAYNPYFLLILMLVVAMAGCALLGVTIERLAYRPLRNAPRISVLITAVGVSLFIEYSGRLVFQTSPQPSIVEEVNVLAKSFTLFGISLQQSQVAVLAVTATLMLLLWQFVTRTSMGRAMRAVAHDFSTAALMGVNVDRVVVVTFVIGSSLAGAGGMMSATSFGTPLHTFWGLIPGVKAFVAAVLGGIGNIPGAVVGGLIMGLAEVLVVWAGYAGYRDAVAFVILIGILLFRPGGLFGSTSDKV</sequence>
<feature type="transmembrane region" description="Helical" evidence="10">
    <location>
        <begin position="157"/>
        <end position="174"/>
    </location>
</feature>
<dbReference type="GO" id="GO:1903806">
    <property type="term" value="P:L-isoleucine import across plasma membrane"/>
    <property type="evidence" value="ECO:0007669"/>
    <property type="project" value="TreeGrafter"/>
</dbReference>
<evidence type="ECO:0000313" key="11">
    <source>
        <dbReference type="EMBL" id="BBO24388.1"/>
    </source>
</evidence>
<keyword evidence="7 10" id="KW-1133">Transmembrane helix</keyword>
<dbReference type="GO" id="GO:0015188">
    <property type="term" value="F:L-isoleucine transmembrane transporter activity"/>
    <property type="evidence" value="ECO:0007669"/>
    <property type="project" value="TreeGrafter"/>
</dbReference>
<dbReference type="CDD" id="cd06582">
    <property type="entry name" value="TM_PBP1_LivH_like"/>
    <property type="match status" value="1"/>
</dbReference>
<name>A0A809RCL1_9BACT</name>
<evidence type="ECO:0000256" key="4">
    <source>
        <dbReference type="ARBA" id="ARBA00022519"/>
    </source>
</evidence>
<proteinExistence type="inferred from homology"/>
<accession>A0A809RCL1</accession>
<feature type="transmembrane region" description="Helical" evidence="10">
    <location>
        <begin position="101"/>
        <end position="118"/>
    </location>
</feature>
<dbReference type="Pfam" id="PF02653">
    <property type="entry name" value="BPD_transp_2"/>
    <property type="match status" value="1"/>
</dbReference>
<dbReference type="GO" id="GO:0005886">
    <property type="term" value="C:plasma membrane"/>
    <property type="evidence" value="ECO:0007669"/>
    <property type="project" value="UniProtKB-SubCell"/>
</dbReference>
<feature type="transmembrane region" description="Helical" evidence="10">
    <location>
        <begin position="282"/>
        <end position="301"/>
    </location>
</feature>
<evidence type="ECO:0000256" key="1">
    <source>
        <dbReference type="ARBA" id="ARBA00004651"/>
    </source>
</evidence>
<comment type="similarity">
    <text evidence="9">Belongs to the binding-protein-dependent transport system permease family. LivHM subfamily.</text>
</comment>
<evidence type="ECO:0000256" key="7">
    <source>
        <dbReference type="ARBA" id="ARBA00022989"/>
    </source>
</evidence>
<dbReference type="GO" id="GO:0015190">
    <property type="term" value="F:L-leucine transmembrane transporter activity"/>
    <property type="evidence" value="ECO:0007669"/>
    <property type="project" value="TreeGrafter"/>
</dbReference>
<comment type="subcellular location">
    <subcellularLocation>
        <location evidence="1">Cell membrane</location>
        <topology evidence="1">Multi-pass membrane protein</topology>
    </subcellularLocation>
</comment>
<dbReference type="GO" id="GO:0005304">
    <property type="term" value="F:L-valine transmembrane transporter activity"/>
    <property type="evidence" value="ECO:0007669"/>
    <property type="project" value="TreeGrafter"/>
</dbReference>
<evidence type="ECO:0000256" key="9">
    <source>
        <dbReference type="ARBA" id="ARBA00037998"/>
    </source>
</evidence>
<protein>
    <submittedName>
        <fullName evidence="11">Amino acid/amide ABC transporter membrane protein 1, HAAT family</fullName>
    </submittedName>
</protein>
<organism evidence="11 12">
    <name type="scientific">Candidatus Nitrosymbiomonas proteolyticus</name>
    <dbReference type="NCBI Taxonomy" id="2608984"/>
    <lineage>
        <taxon>Bacteria</taxon>
        <taxon>Bacillati</taxon>
        <taxon>Armatimonadota</taxon>
        <taxon>Armatimonadota incertae sedis</taxon>
        <taxon>Candidatus Nitrosymbiomonas</taxon>
    </lineage>
</organism>
<keyword evidence="4" id="KW-0997">Cell inner membrane</keyword>
<dbReference type="GO" id="GO:0015808">
    <property type="term" value="P:L-alanine transport"/>
    <property type="evidence" value="ECO:0007669"/>
    <property type="project" value="TreeGrafter"/>
</dbReference>
<reference evidence="11" key="1">
    <citation type="journal article" name="DNA Res.">
        <title>The physiological potential of anammox bacteria as revealed by their core genome structure.</title>
        <authorList>
            <person name="Okubo T."/>
            <person name="Toyoda A."/>
            <person name="Fukuhara K."/>
            <person name="Uchiyama I."/>
            <person name="Harigaya Y."/>
            <person name="Kuroiwa M."/>
            <person name="Suzuki T."/>
            <person name="Murakami Y."/>
            <person name="Suwa Y."/>
            <person name="Takami H."/>
        </authorList>
    </citation>
    <scope>NUCLEOTIDE SEQUENCE</scope>
    <source>
        <strain evidence="11">317325-2</strain>
    </source>
</reference>
<dbReference type="EMBL" id="AP021858">
    <property type="protein sequence ID" value="BBO24388.1"/>
    <property type="molecule type" value="Genomic_DNA"/>
</dbReference>
<dbReference type="Proteomes" id="UP000662873">
    <property type="component" value="Chromosome"/>
</dbReference>
<evidence type="ECO:0000256" key="6">
    <source>
        <dbReference type="ARBA" id="ARBA00022970"/>
    </source>
</evidence>
<evidence type="ECO:0000256" key="3">
    <source>
        <dbReference type="ARBA" id="ARBA00022475"/>
    </source>
</evidence>
<dbReference type="GO" id="GO:0042941">
    <property type="term" value="P:D-alanine transmembrane transport"/>
    <property type="evidence" value="ECO:0007669"/>
    <property type="project" value="TreeGrafter"/>
</dbReference>
<dbReference type="PANTHER" id="PTHR11795">
    <property type="entry name" value="BRANCHED-CHAIN AMINO ACID TRANSPORT SYSTEM PERMEASE PROTEIN LIVH"/>
    <property type="match status" value="1"/>
</dbReference>
<evidence type="ECO:0000256" key="10">
    <source>
        <dbReference type="SAM" id="Phobius"/>
    </source>
</evidence>